<dbReference type="GO" id="GO:0070840">
    <property type="term" value="F:dynein complex binding"/>
    <property type="evidence" value="ECO:0007669"/>
    <property type="project" value="UniProtKB-UniRule"/>
</dbReference>
<evidence type="ECO:0000256" key="2">
    <source>
        <dbReference type="ARBA" id="ARBA00022490"/>
    </source>
</evidence>
<feature type="repeat" description="WD" evidence="12">
    <location>
        <begin position="149"/>
        <end position="184"/>
    </location>
</feature>
<comment type="function">
    <text evidence="11">Positively regulates the activity of the minus-end directed microtubule motor protein dynein. May enhance dynein-mediated microtubule sliding by targeting dynein to the microtubule plus end. Required for nuclear migration during vegetative growth as well as development. Required for retrograde early endosome (EE) transport from the hyphal tip. Required for localization of dynein to the mitotic spindle poles. Recruits additional proteins to the dynein complex at SPBs.</text>
</comment>
<dbReference type="FunFam" id="2.130.10.10:FF:000342">
    <property type="entry name" value="Nuclear distribution protein PAC1"/>
    <property type="match status" value="1"/>
</dbReference>
<comment type="similarity">
    <text evidence="11">Belongs to the WD repeat LIS1/nudF family.</text>
</comment>
<comment type="subunit">
    <text evidence="11">Self-associates. Interacts with NDL1 and dynein.</text>
</comment>
<evidence type="ECO:0000256" key="8">
    <source>
        <dbReference type="ARBA" id="ARBA00023054"/>
    </source>
</evidence>
<dbReference type="GO" id="GO:0000922">
    <property type="term" value="C:spindle pole"/>
    <property type="evidence" value="ECO:0007669"/>
    <property type="project" value="UniProtKB-SubCell"/>
</dbReference>
<evidence type="ECO:0000256" key="5">
    <source>
        <dbReference type="ARBA" id="ARBA00022701"/>
    </source>
</evidence>
<dbReference type="PIRSF" id="PIRSF037647">
    <property type="entry name" value="Dynein_regulator_Lis1"/>
    <property type="match status" value="1"/>
</dbReference>
<comment type="domain">
    <text evidence="11">Dimerization mediated by the LisH domain may be required to activate dynein.</text>
</comment>
<dbReference type="SUPFAM" id="SSF109925">
    <property type="entry name" value="Lissencephaly-1 protein (Lis-1, PAF-AH alpha) N-terminal domain"/>
    <property type="match status" value="1"/>
</dbReference>
<dbReference type="GO" id="GO:0051012">
    <property type="term" value="P:microtubule sliding"/>
    <property type="evidence" value="ECO:0007669"/>
    <property type="project" value="UniProtKB-UniRule"/>
</dbReference>
<dbReference type="HAMAP" id="MF_03141">
    <property type="entry name" value="lis1"/>
    <property type="match status" value="1"/>
</dbReference>
<dbReference type="PROSITE" id="PS50082">
    <property type="entry name" value="WD_REPEATS_2"/>
    <property type="match status" value="6"/>
</dbReference>
<dbReference type="GO" id="GO:0023052">
    <property type="term" value="P:signaling"/>
    <property type="evidence" value="ECO:0007669"/>
    <property type="project" value="UniProtKB-ARBA"/>
</dbReference>
<keyword evidence="8 11" id="KW-0175">Coiled coil</keyword>
<dbReference type="PROSITE" id="PS00678">
    <property type="entry name" value="WD_REPEATS_1"/>
    <property type="match status" value="5"/>
</dbReference>
<dbReference type="GO" id="GO:0005737">
    <property type="term" value="C:cytoplasm"/>
    <property type="evidence" value="ECO:0007669"/>
    <property type="project" value="UniProtKB-UniRule"/>
</dbReference>
<proteinExistence type="inferred from homology"/>
<evidence type="ECO:0000256" key="12">
    <source>
        <dbReference type="PROSITE-ProRule" id="PRU00221"/>
    </source>
</evidence>
<feature type="repeat" description="WD" evidence="12">
    <location>
        <begin position="192"/>
        <end position="233"/>
    </location>
</feature>
<sequence>MSSVLSERQKDELHKSILDYLSTNGLHQTFDALKAEAKQEDFQPDPKAKWSGLLEKKWTSVIRLQKKIMDLETRNSQLTEELSSAPTKRPSASSPDWLPRAPARHTLSGHRSPVTRVAFHPLFSLLVSASEDASLKVWDWETGDFERTVKGHTKAVQDVDFDSKGNFLVSCSSDLTLKIWDTNNDWKNIKTLYGHDHSISSARFLPNDDFIVSASRDRTIRVWEVASGFCVKTFSGHSEWVRGVIPSSDGRQLVSCSVDQTSRIWDAQTGETKSELRGHEHVVEVAVFAPVAAYPAIRELAGIAAPRSGADAKQVGSFAATGSRDKTIKLWDTASGQCLKTLIGHDNWVRALAFHPSGKFLLSASDDKTIRTWDLLTGRCIKTLEAHSHFVTCLSWGRAPAPGANAPPPNGVANGVNGAPAAEVQLVNVIATGSVDQTVKVWLP</sequence>
<accession>A0A1Y2EKZ6</accession>
<feature type="repeat" description="WD" evidence="12">
    <location>
        <begin position="342"/>
        <end position="383"/>
    </location>
</feature>
<evidence type="ECO:0000256" key="7">
    <source>
        <dbReference type="ARBA" id="ARBA00022776"/>
    </source>
</evidence>
<dbReference type="STRING" id="106004.A0A1Y2EKZ6"/>
<keyword evidence="9 11" id="KW-0206">Cytoskeleton</keyword>
<dbReference type="InterPro" id="IPR037190">
    <property type="entry name" value="LIS1_N"/>
</dbReference>
<evidence type="ECO:0000313" key="16">
    <source>
        <dbReference type="Proteomes" id="UP000193467"/>
    </source>
</evidence>
<dbReference type="GO" id="GO:1990234">
    <property type="term" value="C:transferase complex"/>
    <property type="evidence" value="ECO:0007669"/>
    <property type="project" value="UniProtKB-ARBA"/>
</dbReference>
<keyword evidence="16" id="KW-1185">Reference proteome</keyword>
<dbReference type="InterPro" id="IPR001680">
    <property type="entry name" value="WD40_rpt"/>
</dbReference>
<dbReference type="Pfam" id="PF00400">
    <property type="entry name" value="WD40"/>
    <property type="match status" value="6"/>
</dbReference>
<name>A0A1Y2EKZ6_9BASI</name>
<dbReference type="GO" id="GO:0016787">
    <property type="term" value="F:hydrolase activity"/>
    <property type="evidence" value="ECO:0007669"/>
    <property type="project" value="UniProtKB-KW"/>
</dbReference>
<dbReference type="GO" id="GO:0000132">
    <property type="term" value="P:establishment of mitotic spindle orientation"/>
    <property type="evidence" value="ECO:0007669"/>
    <property type="project" value="UniProtKB-UniRule"/>
</dbReference>
<dbReference type="InterPro" id="IPR020472">
    <property type="entry name" value="WD40_PAC1"/>
</dbReference>
<gene>
    <name evidence="11" type="primary">PAC1</name>
    <name evidence="11" type="synonym">LIS1</name>
    <name evidence="15" type="ORF">BCR35DRAFT_307791</name>
</gene>
<evidence type="ECO:0000259" key="14">
    <source>
        <dbReference type="Pfam" id="PF24951"/>
    </source>
</evidence>
<evidence type="ECO:0000256" key="10">
    <source>
        <dbReference type="ARBA" id="ARBA00023306"/>
    </source>
</evidence>
<dbReference type="GO" id="GO:0005874">
    <property type="term" value="C:microtubule"/>
    <property type="evidence" value="ECO:0007669"/>
    <property type="project" value="UniProtKB-KW"/>
</dbReference>
<keyword evidence="7 11" id="KW-0498">Mitosis</keyword>
<dbReference type="PROSITE" id="PS50294">
    <property type="entry name" value="WD_REPEATS_REGION"/>
    <property type="match status" value="5"/>
</dbReference>
<evidence type="ECO:0000256" key="6">
    <source>
        <dbReference type="ARBA" id="ARBA00022737"/>
    </source>
</evidence>
<dbReference type="Proteomes" id="UP000193467">
    <property type="component" value="Unassembled WGS sequence"/>
</dbReference>
<comment type="subcellular location">
    <subcellularLocation>
        <location evidence="11">Cytoplasm</location>
        <location evidence="11">Cytoskeleton</location>
    </subcellularLocation>
    <subcellularLocation>
        <location evidence="11">Cytoplasm</location>
        <location evidence="11">Cytoskeleton</location>
        <location evidence="11">Spindle pole</location>
    </subcellularLocation>
    <text evidence="11">Localizes to the plus ends of microtubules at the hyphal tip and the mitotic spindle poles.</text>
</comment>
<dbReference type="InterPro" id="IPR006594">
    <property type="entry name" value="LisH"/>
</dbReference>
<feature type="repeat" description="WD" evidence="12">
    <location>
        <begin position="234"/>
        <end position="275"/>
    </location>
</feature>
<organism evidence="15 16">
    <name type="scientific">Leucosporidium creatinivorum</name>
    <dbReference type="NCBI Taxonomy" id="106004"/>
    <lineage>
        <taxon>Eukaryota</taxon>
        <taxon>Fungi</taxon>
        <taxon>Dikarya</taxon>
        <taxon>Basidiomycota</taxon>
        <taxon>Pucciniomycotina</taxon>
        <taxon>Microbotryomycetes</taxon>
        <taxon>Leucosporidiales</taxon>
        <taxon>Leucosporidium</taxon>
    </lineage>
</organism>
<evidence type="ECO:0000256" key="13">
    <source>
        <dbReference type="SAM" id="MobiDB-lite"/>
    </source>
</evidence>
<evidence type="ECO:0000256" key="4">
    <source>
        <dbReference type="ARBA" id="ARBA00022618"/>
    </source>
</evidence>
<dbReference type="FunFam" id="1.20.960.30:FF:000002">
    <property type="entry name" value="Platelet-activating factor acetylhydrolase ib"/>
    <property type="match status" value="1"/>
</dbReference>
<keyword evidence="1 11" id="KW-0813">Transport</keyword>
<dbReference type="Gene3D" id="2.130.10.10">
    <property type="entry name" value="YVTN repeat-like/Quinoprotein amine dehydrogenase"/>
    <property type="match status" value="1"/>
</dbReference>
<keyword evidence="2 11" id="KW-0963">Cytoplasm</keyword>
<keyword evidence="3 12" id="KW-0853">WD repeat</keyword>
<dbReference type="GO" id="GO:0005875">
    <property type="term" value="C:microtubule associated complex"/>
    <property type="evidence" value="ECO:0007669"/>
    <property type="project" value="UniProtKB-UniRule"/>
</dbReference>
<dbReference type="AlphaFoldDB" id="A0A1Y2EKZ6"/>
<dbReference type="InterPro" id="IPR019775">
    <property type="entry name" value="WD40_repeat_CS"/>
</dbReference>
<dbReference type="SUPFAM" id="SSF50978">
    <property type="entry name" value="WD40 repeat-like"/>
    <property type="match status" value="1"/>
</dbReference>
<dbReference type="OrthoDB" id="10264588at2759"/>
<dbReference type="PANTHER" id="PTHR22847">
    <property type="entry name" value="WD40 REPEAT PROTEIN"/>
    <property type="match status" value="1"/>
</dbReference>
<comment type="caution">
    <text evidence="15">The sequence shown here is derived from an EMBL/GenBank/DDBJ whole genome shotgun (WGS) entry which is preliminary data.</text>
</comment>
<keyword evidence="4 11" id="KW-0132">Cell division</keyword>
<dbReference type="GO" id="GO:0007154">
    <property type="term" value="P:cell communication"/>
    <property type="evidence" value="ECO:0007669"/>
    <property type="project" value="UniProtKB-ARBA"/>
</dbReference>
<dbReference type="Gene3D" id="1.20.960.30">
    <property type="match status" value="1"/>
</dbReference>
<dbReference type="InterPro" id="IPR015943">
    <property type="entry name" value="WD40/YVTN_repeat-like_dom_sf"/>
</dbReference>
<evidence type="ECO:0000256" key="1">
    <source>
        <dbReference type="ARBA" id="ARBA00022448"/>
    </source>
</evidence>
<keyword evidence="15" id="KW-0378">Hydrolase</keyword>
<evidence type="ECO:0000256" key="3">
    <source>
        <dbReference type="ARBA" id="ARBA00022574"/>
    </source>
</evidence>
<dbReference type="PANTHER" id="PTHR22847:SF637">
    <property type="entry name" value="WD REPEAT DOMAIN 5B"/>
    <property type="match status" value="1"/>
</dbReference>
<dbReference type="EMBL" id="MCGR01000053">
    <property type="protein sequence ID" value="ORY72233.1"/>
    <property type="molecule type" value="Genomic_DNA"/>
</dbReference>
<feature type="repeat" description="WD" evidence="12">
    <location>
        <begin position="107"/>
        <end position="148"/>
    </location>
</feature>
<dbReference type="Pfam" id="PF24951">
    <property type="entry name" value="LisH_PAC1"/>
    <property type="match status" value="1"/>
</dbReference>
<keyword evidence="6" id="KW-0677">Repeat</keyword>
<evidence type="ECO:0000256" key="9">
    <source>
        <dbReference type="ARBA" id="ARBA00023212"/>
    </source>
</evidence>
<dbReference type="InParanoid" id="A0A1Y2EKZ6"/>
<dbReference type="SMART" id="SM00320">
    <property type="entry name" value="WD40"/>
    <property type="match status" value="7"/>
</dbReference>
<reference evidence="15 16" key="1">
    <citation type="submission" date="2016-07" db="EMBL/GenBank/DDBJ databases">
        <title>Pervasive Adenine N6-methylation of Active Genes in Fungi.</title>
        <authorList>
            <consortium name="DOE Joint Genome Institute"/>
            <person name="Mondo S.J."/>
            <person name="Dannebaum R.O."/>
            <person name="Kuo R.C."/>
            <person name="Labutti K."/>
            <person name="Haridas S."/>
            <person name="Kuo A."/>
            <person name="Salamov A."/>
            <person name="Ahrendt S.R."/>
            <person name="Lipzen A."/>
            <person name="Sullivan W."/>
            <person name="Andreopoulos W.B."/>
            <person name="Clum A."/>
            <person name="Lindquist E."/>
            <person name="Daum C."/>
            <person name="Ramamoorthy G.K."/>
            <person name="Gryganskyi A."/>
            <person name="Culley D."/>
            <person name="Magnuson J.K."/>
            <person name="James T.Y."/>
            <person name="O'Malley M.A."/>
            <person name="Stajich J.E."/>
            <person name="Spatafora J.W."/>
            <person name="Visel A."/>
            <person name="Grigoriev I.V."/>
        </authorList>
    </citation>
    <scope>NUCLEOTIDE SEQUENCE [LARGE SCALE GENOMIC DNA]</scope>
    <source>
        <strain evidence="15 16">62-1032</strain>
    </source>
</reference>
<dbReference type="GO" id="GO:0051301">
    <property type="term" value="P:cell division"/>
    <property type="evidence" value="ECO:0007669"/>
    <property type="project" value="UniProtKB-KW"/>
</dbReference>
<dbReference type="CDD" id="cd00200">
    <property type="entry name" value="WD40"/>
    <property type="match status" value="1"/>
</dbReference>
<dbReference type="SMART" id="SM00667">
    <property type="entry name" value="LisH"/>
    <property type="match status" value="1"/>
</dbReference>
<dbReference type="InterPro" id="IPR056795">
    <property type="entry name" value="PAC1-like_LisH-like_dom"/>
</dbReference>
<feature type="compositionally biased region" description="Polar residues" evidence="13">
    <location>
        <begin position="77"/>
        <end position="94"/>
    </location>
</feature>
<evidence type="ECO:0000256" key="11">
    <source>
        <dbReference type="HAMAP-Rule" id="MF_03141"/>
    </source>
</evidence>
<dbReference type="PROSITE" id="PS50896">
    <property type="entry name" value="LISH"/>
    <property type="match status" value="1"/>
</dbReference>
<dbReference type="InterPro" id="IPR017252">
    <property type="entry name" value="Dynein_regulator_LIS1"/>
</dbReference>
<keyword evidence="10 11" id="KW-0131">Cell cycle</keyword>
<protein>
    <recommendedName>
        <fullName evidence="11">Nuclear distribution protein PAC1</fullName>
    </recommendedName>
    <alternativeName>
        <fullName evidence="11">Lissencephaly-1 homolog</fullName>
        <shortName evidence="11">LIS-1</shortName>
    </alternativeName>
    <alternativeName>
        <fullName evidence="11">nudF homolog</fullName>
    </alternativeName>
</protein>
<feature type="domain" description="PAC1-like LisH-like dimerisation" evidence="14">
    <location>
        <begin position="7"/>
        <end position="42"/>
    </location>
</feature>
<dbReference type="PRINTS" id="PR00320">
    <property type="entry name" value="GPROTEINBRPT"/>
</dbReference>
<dbReference type="InterPro" id="IPR036322">
    <property type="entry name" value="WD40_repeat_dom_sf"/>
</dbReference>
<feature type="region of interest" description="Disordered" evidence="13">
    <location>
        <begin position="77"/>
        <end position="105"/>
    </location>
</feature>
<feature type="repeat" description="WD" evidence="12">
    <location>
        <begin position="316"/>
        <end position="341"/>
    </location>
</feature>
<keyword evidence="5 11" id="KW-0493">Microtubule</keyword>
<evidence type="ECO:0000313" key="15">
    <source>
        <dbReference type="EMBL" id="ORY72233.1"/>
    </source>
</evidence>